<dbReference type="OrthoDB" id="1844at2759"/>
<dbReference type="PROSITE" id="PS00227">
    <property type="entry name" value="TUBULIN"/>
    <property type="match status" value="1"/>
</dbReference>
<dbReference type="AlphaFoldDB" id="D2V982"/>
<dbReference type="PRINTS" id="PR01162">
    <property type="entry name" value="ALPHATUBULIN"/>
</dbReference>
<dbReference type="GO" id="GO:0005874">
    <property type="term" value="C:microtubule"/>
    <property type="evidence" value="ECO:0007669"/>
    <property type="project" value="UniProtKB-KW"/>
</dbReference>
<dbReference type="SUPFAM" id="SSF52490">
    <property type="entry name" value="Tubulin nucleotide-binding domain-like"/>
    <property type="match status" value="1"/>
</dbReference>
<dbReference type="Pfam" id="PF00091">
    <property type="entry name" value="Tubulin"/>
    <property type="match status" value="1"/>
</dbReference>
<dbReference type="GO" id="GO:0016787">
    <property type="term" value="F:hydrolase activity"/>
    <property type="evidence" value="ECO:0007669"/>
    <property type="project" value="UniProtKB-KW"/>
</dbReference>
<dbReference type="STRING" id="5762.D2V982"/>
<evidence type="ECO:0000259" key="8">
    <source>
        <dbReference type="SMART" id="SM00864"/>
    </source>
</evidence>
<name>D2V982_NAEGR</name>
<dbReference type="InterPro" id="IPR002452">
    <property type="entry name" value="Alpha_tubulin"/>
</dbReference>
<dbReference type="InParanoid" id="D2V982"/>
<dbReference type="SUPFAM" id="SSF55307">
    <property type="entry name" value="Tubulin C-terminal domain-like"/>
    <property type="match status" value="1"/>
</dbReference>
<evidence type="ECO:0000256" key="7">
    <source>
        <dbReference type="RuleBase" id="RU000352"/>
    </source>
</evidence>
<dbReference type="SMART" id="SM00864">
    <property type="entry name" value="Tubulin"/>
    <property type="match status" value="1"/>
</dbReference>
<dbReference type="Gene3D" id="1.10.287.600">
    <property type="entry name" value="Helix hairpin bin"/>
    <property type="match status" value="1"/>
</dbReference>
<evidence type="ECO:0000256" key="2">
    <source>
        <dbReference type="ARBA" id="ARBA00022701"/>
    </source>
</evidence>
<dbReference type="GeneID" id="8859622"/>
<organism evidence="10">
    <name type="scientific">Naegleria gruberi</name>
    <name type="common">Amoeba</name>
    <dbReference type="NCBI Taxonomy" id="5762"/>
    <lineage>
        <taxon>Eukaryota</taxon>
        <taxon>Discoba</taxon>
        <taxon>Heterolobosea</taxon>
        <taxon>Tetramitia</taxon>
        <taxon>Eutetramitia</taxon>
        <taxon>Vahlkampfiidae</taxon>
        <taxon>Naegleria</taxon>
    </lineage>
</organism>
<accession>D2V982</accession>
<dbReference type="EMBL" id="GG738858">
    <property type="protein sequence ID" value="EFC46543.1"/>
    <property type="molecule type" value="Genomic_DNA"/>
</dbReference>
<sequence length="446" mass="49246">MKEIITIHVGGAGCQIGDQLWELYCKEHGIQRAADHHTNNTTSMMESSAAFSSAESLFYETSHTEKQQYVPLAIFFDNDSSRVHESRKRFGNLMSSDNMIGGKEDAANNFVRGCYTIGKENMDTVLERIRILSEKCDSLQGINVVNSLGGGTGSGSGTLLLDRMSIDFAKVPIHLNTVAPSPKLYDTVVEPYNFCWAMEPMCEKGCTATFYDNEALYNVCGNHLGINDPKLADINQIIAHHISTSFSSCRIGSNCAMPVSFGDVNQTLVPIPNFELLTPSFVPFGSAQNELSMAERGKLAFSPSNTLISYNILEGKMLSSLLSYRGNVTMGDNFECLSAVKKMEGISMGPSWIPNTFSCHISKAPTTLLDDSVLGVVPSEKMLAVTTNTTAITKKLNQIMVNFDKMYEKRAFVHWYVGEGIEDEYFRYGRSILEEKVATYGELISQ</sequence>
<comment type="function">
    <text evidence="7">Tubulin is the major constituent of microtubules, a cylinder consisting of laterally associated linear protofilaments composed of alpha- and beta-tubulin heterodimers. Microtubules grow by the addition of GTP-tubulin dimers to the microtubule end, where a stabilizing cap forms. Below the cap, tubulin dimers are in GDP-bound state, owing to GTPase activity of alpha-tubulin.</text>
</comment>
<dbReference type="InterPro" id="IPR023123">
    <property type="entry name" value="Tubulin_C"/>
</dbReference>
<dbReference type="Proteomes" id="UP000006671">
    <property type="component" value="Unassembled WGS sequence"/>
</dbReference>
<evidence type="ECO:0000313" key="9">
    <source>
        <dbReference type="EMBL" id="EFC46543.1"/>
    </source>
</evidence>
<dbReference type="PRINTS" id="PR01161">
    <property type="entry name" value="TUBULIN"/>
</dbReference>
<keyword evidence="3 7" id="KW-0547">Nucleotide-binding</keyword>
<dbReference type="GO" id="GO:0007017">
    <property type="term" value="P:microtubule-based process"/>
    <property type="evidence" value="ECO:0007669"/>
    <property type="project" value="InterPro"/>
</dbReference>
<dbReference type="InterPro" id="IPR017975">
    <property type="entry name" value="Tubulin_CS"/>
</dbReference>
<dbReference type="InterPro" id="IPR003008">
    <property type="entry name" value="Tubulin_FtsZ_GTPase"/>
</dbReference>
<dbReference type="KEGG" id="ngr:NAEGRDRAFT_65597"/>
<keyword evidence="4" id="KW-0378">Hydrolase</keyword>
<dbReference type="InterPro" id="IPR036525">
    <property type="entry name" value="Tubulin/FtsZ_GTPase_sf"/>
</dbReference>
<evidence type="ECO:0000256" key="4">
    <source>
        <dbReference type="ARBA" id="ARBA00022801"/>
    </source>
</evidence>
<evidence type="ECO:0000256" key="1">
    <source>
        <dbReference type="ARBA" id="ARBA00009636"/>
    </source>
</evidence>
<evidence type="ECO:0000256" key="6">
    <source>
        <dbReference type="ARBA" id="ARBA00049117"/>
    </source>
</evidence>
<keyword evidence="2 7" id="KW-0493">Microtubule</keyword>
<dbReference type="GO" id="GO:0005525">
    <property type="term" value="F:GTP binding"/>
    <property type="evidence" value="ECO:0007669"/>
    <property type="project" value="UniProtKB-UniRule"/>
</dbReference>
<keyword evidence="5 7" id="KW-0342">GTP-binding</keyword>
<dbReference type="InterPro" id="IPR018316">
    <property type="entry name" value="Tubulin/FtsZ_2-layer-sand-dom"/>
</dbReference>
<protein>
    <recommendedName>
        <fullName evidence="7">Tubulin alpha chain</fullName>
    </recommendedName>
</protein>
<feature type="domain" description="Tubulin/FtsZ GTPase" evidence="8">
    <location>
        <begin position="54"/>
        <end position="253"/>
    </location>
</feature>
<evidence type="ECO:0000256" key="3">
    <source>
        <dbReference type="ARBA" id="ARBA00022741"/>
    </source>
</evidence>
<proteinExistence type="inferred from homology"/>
<comment type="catalytic activity">
    <reaction evidence="6">
        <text>GTP + H2O = GDP + phosphate + H(+)</text>
        <dbReference type="Rhea" id="RHEA:19669"/>
        <dbReference type="ChEBI" id="CHEBI:15377"/>
        <dbReference type="ChEBI" id="CHEBI:15378"/>
        <dbReference type="ChEBI" id="CHEBI:37565"/>
        <dbReference type="ChEBI" id="CHEBI:43474"/>
        <dbReference type="ChEBI" id="CHEBI:58189"/>
    </reaction>
    <physiologicalReaction direction="left-to-right" evidence="6">
        <dbReference type="Rhea" id="RHEA:19670"/>
    </physiologicalReaction>
</comment>
<comment type="subunit">
    <text evidence="7">Dimer of alpha and beta chains. A typical microtubule is a hollow water-filled tube with an outer diameter of 25 nm and an inner diameter of 15 nM. Alpha-beta heterodimers associate head-to-tail to form protofilaments running lengthwise along the microtubule wall with the beta-tubulin subunit facing the microtubule plus end conferring a structural polarity. Microtubules usually have 13 protofilaments but different protofilament numbers can be found in some organisms and specialized cells.</text>
</comment>
<keyword evidence="10" id="KW-1185">Reference proteome</keyword>
<dbReference type="InterPro" id="IPR008280">
    <property type="entry name" value="Tub_FtsZ_C"/>
</dbReference>
<evidence type="ECO:0000256" key="5">
    <source>
        <dbReference type="ARBA" id="ARBA00023134"/>
    </source>
</evidence>
<dbReference type="GO" id="GO:0005200">
    <property type="term" value="F:structural constituent of cytoskeleton"/>
    <property type="evidence" value="ECO:0007669"/>
    <property type="project" value="InterPro"/>
</dbReference>
<dbReference type="RefSeq" id="XP_002679287.1">
    <property type="nucleotide sequence ID" value="XM_002679241.1"/>
</dbReference>
<dbReference type="PANTHER" id="PTHR11588">
    <property type="entry name" value="TUBULIN"/>
    <property type="match status" value="1"/>
</dbReference>
<gene>
    <name evidence="9" type="ORF">NAEGRDRAFT_65597</name>
</gene>
<evidence type="ECO:0000313" key="10">
    <source>
        <dbReference type="Proteomes" id="UP000006671"/>
    </source>
</evidence>
<dbReference type="eggNOG" id="KOG1376">
    <property type="taxonomic scope" value="Eukaryota"/>
</dbReference>
<dbReference type="Pfam" id="PF03953">
    <property type="entry name" value="Tubulin_C"/>
    <property type="match status" value="1"/>
</dbReference>
<dbReference type="VEuPathDB" id="AmoebaDB:NAEGRDRAFT_65597"/>
<dbReference type="Gene3D" id="3.40.50.1440">
    <property type="entry name" value="Tubulin/FtsZ, GTPase domain"/>
    <property type="match status" value="1"/>
</dbReference>
<reference evidence="9 10" key="1">
    <citation type="journal article" date="2010" name="Cell">
        <title>The genome of Naegleria gruberi illuminates early eukaryotic versatility.</title>
        <authorList>
            <person name="Fritz-Laylin L.K."/>
            <person name="Prochnik S.E."/>
            <person name="Ginger M.L."/>
            <person name="Dacks J.B."/>
            <person name="Carpenter M.L."/>
            <person name="Field M.C."/>
            <person name="Kuo A."/>
            <person name="Paredez A."/>
            <person name="Chapman J."/>
            <person name="Pham J."/>
            <person name="Shu S."/>
            <person name="Neupane R."/>
            <person name="Cipriano M."/>
            <person name="Mancuso J."/>
            <person name="Tu H."/>
            <person name="Salamov A."/>
            <person name="Lindquist E."/>
            <person name="Shapiro H."/>
            <person name="Lucas S."/>
            <person name="Grigoriev I.V."/>
            <person name="Cande W.Z."/>
            <person name="Fulton C."/>
            <person name="Rokhsar D.S."/>
            <person name="Dawson S.C."/>
        </authorList>
    </citation>
    <scope>NUCLEOTIDE SEQUENCE [LARGE SCALE GENOMIC DNA]</scope>
    <source>
        <strain evidence="9 10">NEG-M</strain>
    </source>
</reference>
<comment type="similarity">
    <text evidence="1 7">Belongs to the tubulin family.</text>
</comment>
<dbReference type="InterPro" id="IPR000217">
    <property type="entry name" value="Tubulin"/>
</dbReference>